<organism evidence="8 9">
    <name type="scientific">Butyricicoccus porcorum</name>
    <dbReference type="NCBI Taxonomy" id="1945634"/>
    <lineage>
        <taxon>Bacteria</taxon>
        <taxon>Bacillati</taxon>
        <taxon>Bacillota</taxon>
        <taxon>Clostridia</taxon>
        <taxon>Eubacteriales</taxon>
        <taxon>Butyricicoccaceae</taxon>
        <taxon>Butyricicoccus</taxon>
    </lineage>
</organism>
<dbReference type="EMBL" id="NHOC01000010">
    <property type="protein sequence ID" value="OUM19685.1"/>
    <property type="molecule type" value="Genomic_DNA"/>
</dbReference>
<dbReference type="FunFam" id="3.40.640.10:FF:000053">
    <property type="entry name" value="Aminotransferase, class I"/>
    <property type="match status" value="1"/>
</dbReference>
<dbReference type="InterPro" id="IPR015424">
    <property type="entry name" value="PyrdxlP-dep_Trfase"/>
</dbReference>
<dbReference type="Gene3D" id="3.40.640.10">
    <property type="entry name" value="Type I PLP-dependent aspartate aminotransferase-like (Major domain)"/>
    <property type="match status" value="1"/>
</dbReference>
<dbReference type="Gene3D" id="3.90.1150.10">
    <property type="entry name" value="Aspartate Aminotransferase, domain 1"/>
    <property type="match status" value="1"/>
</dbReference>
<dbReference type="OrthoDB" id="9802328at2"/>
<dbReference type="InterPro" id="IPR050859">
    <property type="entry name" value="Class-I_PLP-dep_aminotransf"/>
</dbReference>
<dbReference type="CDD" id="cd00609">
    <property type="entry name" value="AAT_like"/>
    <property type="match status" value="1"/>
</dbReference>
<evidence type="ECO:0000256" key="1">
    <source>
        <dbReference type="ARBA" id="ARBA00001933"/>
    </source>
</evidence>
<name>A0A252F1K4_9FIRM</name>
<dbReference type="GO" id="GO:0008483">
    <property type="term" value="F:transaminase activity"/>
    <property type="evidence" value="ECO:0007669"/>
    <property type="project" value="UniProtKB-KW"/>
</dbReference>
<dbReference type="RefSeq" id="WP_087021335.1">
    <property type="nucleotide sequence ID" value="NZ_NHOC01000010.1"/>
</dbReference>
<keyword evidence="4" id="KW-0032">Aminotransferase</keyword>
<dbReference type="Pfam" id="PF00155">
    <property type="entry name" value="Aminotran_1_2"/>
    <property type="match status" value="1"/>
</dbReference>
<dbReference type="GO" id="GO:1901605">
    <property type="term" value="P:alpha-amino acid metabolic process"/>
    <property type="evidence" value="ECO:0007669"/>
    <property type="project" value="TreeGrafter"/>
</dbReference>
<evidence type="ECO:0000259" key="7">
    <source>
        <dbReference type="Pfam" id="PF00155"/>
    </source>
</evidence>
<dbReference type="InterPro" id="IPR015422">
    <property type="entry name" value="PyrdxlP-dep_Trfase_small"/>
</dbReference>
<gene>
    <name evidence="8" type="ORF">CBW42_10985</name>
</gene>
<reference evidence="8 9" key="1">
    <citation type="submission" date="2017-05" db="EMBL/GenBank/DDBJ databases">
        <title>Butyricicoccus porcorum sp. nov. a butyrate-producing bacterium from the swine intestinal tract.</title>
        <authorList>
            <person name="Trachsel J."/>
            <person name="Humphrey S."/>
            <person name="Allen H.K."/>
        </authorList>
    </citation>
    <scope>NUCLEOTIDE SEQUENCE [LARGE SCALE GENOMIC DNA]</scope>
    <source>
        <strain evidence="8">BB10</strain>
    </source>
</reference>
<dbReference type="InterPro" id="IPR004839">
    <property type="entry name" value="Aminotransferase_I/II_large"/>
</dbReference>
<protein>
    <submittedName>
        <fullName evidence="8">GntR family transcriptional regulator</fullName>
    </submittedName>
</protein>
<dbReference type="SUPFAM" id="SSF53383">
    <property type="entry name" value="PLP-dependent transferases"/>
    <property type="match status" value="1"/>
</dbReference>
<keyword evidence="6" id="KW-0663">Pyridoxal phosphate</keyword>
<evidence type="ECO:0000256" key="4">
    <source>
        <dbReference type="ARBA" id="ARBA00022576"/>
    </source>
</evidence>
<comment type="subunit">
    <text evidence="3">Homodimer.</text>
</comment>
<dbReference type="PANTHER" id="PTHR42790">
    <property type="entry name" value="AMINOTRANSFERASE"/>
    <property type="match status" value="1"/>
</dbReference>
<keyword evidence="9" id="KW-1185">Reference proteome</keyword>
<evidence type="ECO:0000256" key="6">
    <source>
        <dbReference type="ARBA" id="ARBA00022898"/>
    </source>
</evidence>
<evidence type="ECO:0000256" key="3">
    <source>
        <dbReference type="ARBA" id="ARBA00011738"/>
    </source>
</evidence>
<feature type="domain" description="Aminotransferase class I/classII large" evidence="7">
    <location>
        <begin position="28"/>
        <end position="387"/>
    </location>
</feature>
<evidence type="ECO:0000256" key="2">
    <source>
        <dbReference type="ARBA" id="ARBA00007441"/>
    </source>
</evidence>
<proteinExistence type="inferred from homology"/>
<dbReference type="InterPro" id="IPR015421">
    <property type="entry name" value="PyrdxlP-dep_Trfase_major"/>
</dbReference>
<keyword evidence="5" id="KW-0808">Transferase</keyword>
<dbReference type="GO" id="GO:0030170">
    <property type="term" value="F:pyridoxal phosphate binding"/>
    <property type="evidence" value="ECO:0007669"/>
    <property type="project" value="InterPro"/>
</dbReference>
<dbReference type="AlphaFoldDB" id="A0A252F1K4"/>
<comment type="caution">
    <text evidence="8">The sequence shown here is derived from an EMBL/GenBank/DDBJ whole genome shotgun (WGS) entry which is preliminary data.</text>
</comment>
<comment type="cofactor">
    <cofactor evidence="1">
        <name>pyridoxal 5'-phosphate</name>
        <dbReference type="ChEBI" id="CHEBI:597326"/>
    </cofactor>
</comment>
<evidence type="ECO:0000256" key="5">
    <source>
        <dbReference type="ARBA" id="ARBA00022679"/>
    </source>
</evidence>
<comment type="similarity">
    <text evidence="2">Belongs to the class-I pyridoxal-phosphate-dependent aminotransferase family.</text>
</comment>
<dbReference type="Proteomes" id="UP000194903">
    <property type="component" value="Unassembled WGS sequence"/>
</dbReference>
<sequence>MEYKIASHIAEMKPSAIREIFKVLADPKVIALSAGEPDAASLPKEEMAEIGAEIFANEAAAALQYGMTEGYQPLRDLTKKRMREKYNIGTDDDELIITTGGQQTISLFTQTMIDKGDTIICEGPSFIGALNAFRSFGANLKSVPMDDEGMRMDKLEEVLATTERVKFIYVIPTFQNPTGRTMSLERRRQLLELAKKYDVLILEDNPYFELRYEGEPVPTIKSMDTEGRVVYAGSYSKVLSPGMRIGYCIANKEIINRMVVCKQVSDVHTNLYFQMLVAKYLERFDLDAHIADMCKLHKEKRDAMLNACEKYFDKRVTYTHPNGGLFIWCELPEGYDSFKLCQLITEKKVACVPGNAFSVDESAVCNGFRMNFSKPSLEQIETACARIGEAMQEFLK</sequence>
<dbReference type="PANTHER" id="PTHR42790:SF19">
    <property type="entry name" value="KYNURENINE_ALPHA-AMINOADIPATE AMINOTRANSFERASE, MITOCHONDRIAL"/>
    <property type="match status" value="1"/>
</dbReference>
<accession>A0A252F1K4</accession>
<evidence type="ECO:0000313" key="9">
    <source>
        <dbReference type="Proteomes" id="UP000194903"/>
    </source>
</evidence>
<evidence type="ECO:0000313" key="8">
    <source>
        <dbReference type="EMBL" id="OUM19685.1"/>
    </source>
</evidence>